<sequence length="248" mass="28348">MEPLFSLTNRVRPHEDVQALKRREVVTGLEHRWQMEQAAQLVEAGHIYREAQPLHRRTADAHELRGEQLDLLCDDVEGEVFESTASLQGVVPLPRVLHRIRVDMRAWQRQKSRSSPMSSSSGSGYGSMFPQVADERPERGRRGHEDVRDPLPLPALAHGVDRRQRPQRRAPQGREERVECRVGRLDRPKRVAGERRDVFLARVCSGGVHYHLQVLDTWERADELLENHGAVDEHVCLQLQVADRADAG</sequence>
<name>A0A8E2AYH3_9APHY</name>
<gene>
    <name evidence="2" type="ORF">OBBRIDRAFT_603260</name>
</gene>
<reference evidence="2 3" key="1">
    <citation type="submission" date="2016-07" db="EMBL/GenBank/DDBJ databases">
        <title>Draft genome of the white-rot fungus Obba rivulosa 3A-2.</title>
        <authorList>
            <consortium name="DOE Joint Genome Institute"/>
            <person name="Miettinen O."/>
            <person name="Riley R."/>
            <person name="Acob R."/>
            <person name="Barry K."/>
            <person name="Cullen D."/>
            <person name="De Vries R."/>
            <person name="Hainaut M."/>
            <person name="Hatakka A."/>
            <person name="Henrissat B."/>
            <person name="Hilden K."/>
            <person name="Kuo R."/>
            <person name="Labutti K."/>
            <person name="Lipzen A."/>
            <person name="Makela M.R."/>
            <person name="Sandor L."/>
            <person name="Spatafora J.W."/>
            <person name="Grigoriev I.V."/>
            <person name="Hibbett D.S."/>
        </authorList>
    </citation>
    <scope>NUCLEOTIDE SEQUENCE [LARGE SCALE GENOMIC DNA]</scope>
    <source>
        <strain evidence="2 3">3A-2</strain>
    </source>
</reference>
<dbReference type="EMBL" id="KV722405">
    <property type="protein sequence ID" value="OCH90407.1"/>
    <property type="molecule type" value="Genomic_DNA"/>
</dbReference>
<accession>A0A8E2AYH3</accession>
<proteinExistence type="predicted"/>
<feature type="compositionally biased region" description="Low complexity" evidence="1">
    <location>
        <begin position="113"/>
        <end position="122"/>
    </location>
</feature>
<protein>
    <submittedName>
        <fullName evidence="2">Uncharacterized protein</fullName>
    </submittedName>
</protein>
<dbReference type="AlphaFoldDB" id="A0A8E2AYH3"/>
<feature type="compositionally biased region" description="Basic and acidic residues" evidence="1">
    <location>
        <begin position="133"/>
        <end position="149"/>
    </location>
</feature>
<dbReference type="Proteomes" id="UP000250043">
    <property type="component" value="Unassembled WGS sequence"/>
</dbReference>
<evidence type="ECO:0000313" key="3">
    <source>
        <dbReference type="Proteomes" id="UP000250043"/>
    </source>
</evidence>
<organism evidence="2 3">
    <name type="scientific">Obba rivulosa</name>
    <dbReference type="NCBI Taxonomy" id="1052685"/>
    <lineage>
        <taxon>Eukaryota</taxon>
        <taxon>Fungi</taxon>
        <taxon>Dikarya</taxon>
        <taxon>Basidiomycota</taxon>
        <taxon>Agaricomycotina</taxon>
        <taxon>Agaricomycetes</taxon>
        <taxon>Polyporales</taxon>
        <taxon>Gelatoporiaceae</taxon>
        <taxon>Obba</taxon>
    </lineage>
</organism>
<keyword evidence="3" id="KW-1185">Reference proteome</keyword>
<evidence type="ECO:0000313" key="2">
    <source>
        <dbReference type="EMBL" id="OCH90407.1"/>
    </source>
</evidence>
<evidence type="ECO:0000256" key="1">
    <source>
        <dbReference type="SAM" id="MobiDB-lite"/>
    </source>
</evidence>
<feature type="region of interest" description="Disordered" evidence="1">
    <location>
        <begin position="107"/>
        <end position="178"/>
    </location>
</feature>